<dbReference type="GO" id="GO:0016887">
    <property type="term" value="F:ATP hydrolysis activity"/>
    <property type="evidence" value="ECO:0007669"/>
    <property type="project" value="InterPro"/>
</dbReference>
<dbReference type="SUPFAM" id="SSF90250">
    <property type="entry name" value="Troponin coil-coiled subunits"/>
    <property type="match status" value="1"/>
</dbReference>
<dbReference type="RefSeq" id="WP_161399098.1">
    <property type="nucleotide sequence ID" value="NZ_CP110126.1"/>
</dbReference>
<proteinExistence type="predicted"/>
<dbReference type="InterPro" id="IPR038077">
    <property type="entry name" value="Troponin_sf"/>
</dbReference>
<feature type="domain" description="Rad50/SbcC-type AAA" evidence="2">
    <location>
        <begin position="6"/>
        <end position="259"/>
    </location>
</feature>
<feature type="coiled-coil region" evidence="1">
    <location>
        <begin position="489"/>
        <end position="516"/>
    </location>
</feature>
<dbReference type="EMBL" id="JAQZHK010000002">
    <property type="protein sequence ID" value="MDY3512488.1"/>
    <property type="molecule type" value="Genomic_DNA"/>
</dbReference>
<dbReference type="Gene3D" id="3.40.50.300">
    <property type="entry name" value="P-loop containing nucleotide triphosphate hydrolases"/>
    <property type="match status" value="2"/>
</dbReference>
<reference evidence="3" key="1">
    <citation type="submission" date="2023-01" db="EMBL/GenBank/DDBJ databases">
        <title>Genome-based studies on antimicrobial resistance profiles of Riemerella anatipestifer in China, 1994 to 2021.</title>
        <authorList>
            <person name="Yang Z."/>
            <person name="Zhu D."/>
        </authorList>
    </citation>
    <scope>NUCLEOTIDE SEQUENCE</scope>
    <source>
        <strain evidence="3">RCAD1218</strain>
    </source>
</reference>
<dbReference type="Proteomes" id="UP001284033">
    <property type="component" value="Unassembled WGS sequence"/>
</dbReference>
<dbReference type="Pfam" id="PF13476">
    <property type="entry name" value="AAA_23"/>
    <property type="match status" value="1"/>
</dbReference>
<dbReference type="InterPro" id="IPR027417">
    <property type="entry name" value="P-loop_NTPase"/>
</dbReference>
<evidence type="ECO:0000256" key="1">
    <source>
        <dbReference type="SAM" id="Coils"/>
    </source>
</evidence>
<accession>A0AAP6LKC2</accession>
<dbReference type="GO" id="GO:0006302">
    <property type="term" value="P:double-strand break repair"/>
    <property type="evidence" value="ECO:0007669"/>
    <property type="project" value="InterPro"/>
</dbReference>
<dbReference type="NCBIfam" id="TIGR03185">
    <property type="entry name" value="DNA_S_dndD"/>
    <property type="match status" value="1"/>
</dbReference>
<keyword evidence="1" id="KW-0175">Coiled coil</keyword>
<dbReference type="AlphaFoldDB" id="A0AAP6LKC2"/>
<evidence type="ECO:0000259" key="2">
    <source>
        <dbReference type="Pfam" id="PF13476"/>
    </source>
</evidence>
<gene>
    <name evidence="3" type="primary">dndD</name>
    <name evidence="3" type="ORF">PG303_04575</name>
</gene>
<evidence type="ECO:0000313" key="3">
    <source>
        <dbReference type="EMBL" id="MDY3512488.1"/>
    </source>
</evidence>
<sequence>MFIKEIELNNFRIYKGINKINLLPQDGKNIIVVSGKNGFGKTTFLMSLVWCLYGKQMEKVDELYQKEIADKGGYGKYIGNSLNRLAKSNGETKFSVSVTFTNVKIPEITCNEIKITRIYDIITSSSDKVEVLIDGYQNELIQDLTTDGKQDGEEIFIRDFILPIEIAKFFFFDAEKIVSLAEINSPEQRRLLSKAYTEVLGIKKYEDLKDQLETIQDDYRKKSAKPQELAEFNQIETDIKNKQISINALEQQIQDLNQEKIEKQSESNEIQMKLIQEGNMMTLEQLNELKKEEISLTEKISDIQNGLKDLFDLIPFGLSGETLMEISNQLEKEKNYKENKFKQENVGDKTNLILDDLEIEKKNFKGVITTDIRNFYETQIRNLIKKHFFSDVPELPKNFESLHNFSDSETNELNTLINSLKNTFRDTFSRFNDNYSRSKNDLDSIRRKIRAAEKDAEDEYIANLRNEKTRLDNRVYSIDKEVYDLSEKIGSFKNEIKTLKQRQEELRKKIDDSRRYSDKDKITQRQIENLRNFIKDFKDATKKKLEENILNELSGLMHKKGFIKKVAVDINQAGDDVDINLFNSRNEKIDKGSLSMGERQMYASALLKALVDESDISFPVFIDSPMQKFDKDHAENVIKEFYPNVSDQVVLFPLIHKELTESEFELLKPNISKSYIIHNVSTDASTFEYTEPNNLIKKYNELYAN</sequence>
<evidence type="ECO:0000313" key="4">
    <source>
        <dbReference type="Proteomes" id="UP001284033"/>
    </source>
</evidence>
<dbReference type="PANTHER" id="PTHR32114">
    <property type="entry name" value="ABC TRANSPORTER ABCH.3"/>
    <property type="match status" value="1"/>
</dbReference>
<comment type="caution">
    <text evidence="3">The sequence shown here is derived from an EMBL/GenBank/DDBJ whole genome shotgun (WGS) entry which is preliminary data.</text>
</comment>
<organism evidence="3 4">
    <name type="scientific">Riemerella anatipestifer</name>
    <name type="common">Moraxella anatipestifer</name>
    <dbReference type="NCBI Taxonomy" id="34085"/>
    <lineage>
        <taxon>Bacteria</taxon>
        <taxon>Pseudomonadati</taxon>
        <taxon>Bacteroidota</taxon>
        <taxon>Flavobacteriia</taxon>
        <taxon>Flavobacteriales</taxon>
        <taxon>Weeksellaceae</taxon>
        <taxon>Riemerella</taxon>
    </lineage>
</organism>
<feature type="coiled-coil region" evidence="1">
    <location>
        <begin position="202"/>
        <end position="273"/>
    </location>
</feature>
<protein>
    <submittedName>
        <fullName evidence="3">DNA sulfur modification protein DndD</fullName>
    </submittedName>
</protein>
<dbReference type="InterPro" id="IPR017599">
    <property type="entry name" value="DNA_S_DndD"/>
</dbReference>
<dbReference type="InterPro" id="IPR038729">
    <property type="entry name" value="Rad50/SbcC_AAA"/>
</dbReference>
<dbReference type="PANTHER" id="PTHR32114:SF2">
    <property type="entry name" value="ABC TRANSPORTER ABCH.3"/>
    <property type="match status" value="1"/>
</dbReference>
<dbReference type="SUPFAM" id="SSF52540">
    <property type="entry name" value="P-loop containing nucleoside triphosphate hydrolases"/>
    <property type="match status" value="2"/>
</dbReference>
<name>A0AAP6LKC2_RIEAN</name>